<keyword evidence="6" id="KW-0752">Steroid biosynthesis</keyword>
<proteinExistence type="inferred from homology"/>
<name>A0A1J1HJE1_9DIPT</name>
<evidence type="ECO:0000256" key="5">
    <source>
        <dbReference type="ARBA" id="ARBA00022824"/>
    </source>
</evidence>
<evidence type="ECO:0000256" key="1">
    <source>
        <dbReference type="ARBA" id="ARBA00004477"/>
    </source>
</evidence>
<evidence type="ECO:0000256" key="13">
    <source>
        <dbReference type="SAM" id="Phobius"/>
    </source>
</evidence>
<keyword evidence="12" id="KW-0753">Steroid metabolism</keyword>
<evidence type="ECO:0000256" key="9">
    <source>
        <dbReference type="ARBA" id="ARBA00023098"/>
    </source>
</evidence>
<evidence type="ECO:0000256" key="7">
    <source>
        <dbReference type="ARBA" id="ARBA00022989"/>
    </source>
</evidence>
<dbReference type="STRING" id="568069.A0A1J1HJE1"/>
<keyword evidence="9" id="KW-0443">Lipid metabolism</keyword>
<evidence type="ECO:0000256" key="8">
    <source>
        <dbReference type="ARBA" id="ARBA00023011"/>
    </source>
</evidence>
<dbReference type="AlphaFoldDB" id="A0A1J1HJE1"/>
<dbReference type="InterPro" id="IPR005352">
    <property type="entry name" value="Erg28"/>
</dbReference>
<keyword evidence="15" id="KW-1185">Reference proteome</keyword>
<dbReference type="PANTHER" id="PTHR15451">
    <property type="entry name" value="ERGOSTEROL BIOSYNTHETIC PROTEIN 28-RELATED"/>
    <property type="match status" value="1"/>
</dbReference>
<evidence type="ECO:0000256" key="4">
    <source>
        <dbReference type="ARBA" id="ARBA00022692"/>
    </source>
</evidence>
<protein>
    <submittedName>
        <fullName evidence="14">CLUMA_CG001953, isoform A</fullName>
    </submittedName>
</protein>
<comment type="subcellular location">
    <subcellularLocation>
        <location evidence="1">Endoplasmic reticulum membrane</location>
        <topology evidence="1">Multi-pass membrane protein</topology>
    </subcellularLocation>
</comment>
<dbReference type="GO" id="GO:0016126">
    <property type="term" value="P:sterol biosynthetic process"/>
    <property type="evidence" value="ECO:0007669"/>
    <property type="project" value="UniProtKB-KW"/>
</dbReference>
<reference evidence="14 15" key="1">
    <citation type="submission" date="2015-04" db="EMBL/GenBank/DDBJ databases">
        <authorList>
            <person name="Syromyatnikov M.Y."/>
            <person name="Popov V.N."/>
        </authorList>
    </citation>
    <scope>NUCLEOTIDE SEQUENCE [LARGE SCALE GENOMIC DNA]</scope>
</reference>
<evidence type="ECO:0000256" key="12">
    <source>
        <dbReference type="ARBA" id="ARBA00023221"/>
    </source>
</evidence>
<feature type="transmembrane region" description="Helical" evidence="13">
    <location>
        <begin position="115"/>
        <end position="134"/>
    </location>
</feature>
<dbReference type="EMBL" id="CVRI01000006">
    <property type="protein sequence ID" value="CRK88168.1"/>
    <property type="molecule type" value="Genomic_DNA"/>
</dbReference>
<comment type="similarity">
    <text evidence="2">Belongs to the ERG28 family.</text>
</comment>
<evidence type="ECO:0000256" key="11">
    <source>
        <dbReference type="ARBA" id="ARBA00023166"/>
    </source>
</evidence>
<evidence type="ECO:0000256" key="10">
    <source>
        <dbReference type="ARBA" id="ARBA00023136"/>
    </source>
</evidence>
<keyword evidence="10 13" id="KW-0472">Membrane</keyword>
<dbReference type="GO" id="GO:0005789">
    <property type="term" value="C:endoplasmic reticulum membrane"/>
    <property type="evidence" value="ECO:0007669"/>
    <property type="project" value="UniProtKB-SubCell"/>
</dbReference>
<keyword evidence="8" id="KW-0756">Sterol biosynthesis</keyword>
<keyword evidence="5" id="KW-0256">Endoplasmic reticulum</keyword>
<keyword evidence="4 13" id="KW-0812">Transmembrane</keyword>
<organism evidence="14 15">
    <name type="scientific">Clunio marinus</name>
    <dbReference type="NCBI Taxonomy" id="568069"/>
    <lineage>
        <taxon>Eukaryota</taxon>
        <taxon>Metazoa</taxon>
        <taxon>Ecdysozoa</taxon>
        <taxon>Arthropoda</taxon>
        <taxon>Hexapoda</taxon>
        <taxon>Insecta</taxon>
        <taxon>Pterygota</taxon>
        <taxon>Neoptera</taxon>
        <taxon>Endopterygota</taxon>
        <taxon>Diptera</taxon>
        <taxon>Nematocera</taxon>
        <taxon>Chironomoidea</taxon>
        <taxon>Chironomidae</taxon>
        <taxon>Clunio</taxon>
    </lineage>
</organism>
<feature type="transmembrane region" description="Helical" evidence="13">
    <location>
        <begin position="79"/>
        <end position="103"/>
    </location>
</feature>
<keyword evidence="3" id="KW-0444">Lipid biosynthesis</keyword>
<keyword evidence="11" id="KW-1207">Sterol metabolism</keyword>
<dbReference type="PANTHER" id="PTHR15451:SF19">
    <property type="entry name" value="ERGOSTEROL BIOSYNTHETIC PROTEIN 28 HOMOLOG"/>
    <property type="match status" value="1"/>
</dbReference>
<feature type="transmembrane region" description="Helical" evidence="13">
    <location>
        <begin position="12"/>
        <end position="31"/>
    </location>
</feature>
<evidence type="ECO:0000313" key="14">
    <source>
        <dbReference type="EMBL" id="CRK88168.1"/>
    </source>
</evidence>
<dbReference type="OrthoDB" id="6345150at2759"/>
<evidence type="ECO:0000256" key="6">
    <source>
        <dbReference type="ARBA" id="ARBA00022955"/>
    </source>
</evidence>
<evidence type="ECO:0000256" key="2">
    <source>
        <dbReference type="ARBA" id="ARBA00005377"/>
    </source>
</evidence>
<keyword evidence="7 13" id="KW-1133">Transmembrane helix</keyword>
<accession>A0A1J1HJE1</accession>
<dbReference type="Proteomes" id="UP000183832">
    <property type="component" value="Unassembled WGS sequence"/>
</dbReference>
<sequence length="173" mass="20053">MPVQKTSNNKILYAFRGFIAFVAFIDIATALRNYVERRSFMSGNEEYTDVKLIEADYTISRVMGIYSILKALTLIQTTLYIHFKAVVATGCLSLVITMIFFISEALYFRSTTCNFYVVFPFILNSITLGGLYYLPKKLRLWDSFPEIDDENSELLKKMGNFKKRRLQSKQKNI</sequence>
<evidence type="ECO:0000256" key="3">
    <source>
        <dbReference type="ARBA" id="ARBA00022516"/>
    </source>
</evidence>
<dbReference type="GO" id="GO:0030674">
    <property type="term" value="F:protein-macromolecule adaptor activity"/>
    <property type="evidence" value="ECO:0007669"/>
    <property type="project" value="TreeGrafter"/>
</dbReference>
<dbReference type="Pfam" id="PF03694">
    <property type="entry name" value="Erg28"/>
    <property type="match status" value="1"/>
</dbReference>
<gene>
    <name evidence="14" type="ORF">CLUMA_CG001953</name>
</gene>
<evidence type="ECO:0000313" key="15">
    <source>
        <dbReference type="Proteomes" id="UP000183832"/>
    </source>
</evidence>